<feature type="compositionally biased region" description="Basic and acidic residues" evidence="2">
    <location>
        <begin position="774"/>
        <end position="784"/>
    </location>
</feature>
<feature type="region of interest" description="Disordered" evidence="2">
    <location>
        <begin position="418"/>
        <end position="564"/>
    </location>
</feature>
<sequence>MSTQQRPTQKFSRKKVEDTSINTSNNFDYGHIPQRPNEYEKTESIPQSIHSSGKEGLENYVLSRLRTLGSHFPDNPEIHNLVTIIKKGRRKERLNQLDNLAKERRKKQQQLQQQQQQQYPLTHYLDDINDDDLSIKAQENLRFKHNTHGSKGARIQNYQESDIDQVIDVNQERHIQMDDYTMNQKNFDINRLPRTQSPKPTAPTIITAPPPPNTGIRNSERQQVNKGIVPKSKKYDSRDTRSYMNYKAKLQDKARRKQEFELIRKQIIKEETNRRLRQLEEFRRKQRKEKMAQFAKNRELKLDEDIIDDEYKEFRKQQRRERMAEIARESRNPSINDSQEPDNEDIEYWESLTPDSIGWKEFLSLSKSSKENNKPQISSLTLNTDQFDKYQENILNALTPEKSFRQILNERYTLQPVIDKNEKPQRQIRDEKNEAPGLSHPKENESEPSKLVGVQVPKLQENMDKKKLKKDSQQIPQSFDQKISFNQPKLQQKIQEEKPISKPPLKSTQRLHVANDSPQSNAKVRGWLKHSEEFDETENKSKIPPPSHNEEYYSGSEDFSSDDETLTIRDSKSLRDLLSKIRSTKKKINSQDKVSLERHQRTLEVMQRIVTDLIEKHEEIIKRDKKMKDGKKHVRELLNTITGKNTRDIIDALSQSLDQPPDKFDATSNSLDALLKQLRKATEGLKNVEEQLTRKEKRLKTALEVAQDLVDKRLNLINWERRLKQHEQSVNKISSRISESRDSSMINQQNDESGYIGSILGSFFGKKNSENNKIRVQERVDNTTKPRANSSPSKLQKVYTEEEWEKILVCEDELDASPANDEEFDKNVENSQSAEINKQKQDKDENLSDIKSGTTIQSSSSVNQMTVISQMDEYLLLLARQEKMKEYLDKIGDNQQSIKDYLSKVDNNHDNNCSVINSEYFRTNMSIEEITRTEVKDDNAPAEKNFDKGKERQVINFTPTLPTLPTFDHLTNETEPNIEDSDSDSDWEKLTSRFNVLSSLRNKIVKPKPFNHVSRSTPLNKFPNRIPTTESLARNDDWEKLLLRIQNKSHLQKTPSFLKDEKGNKANTSNSNFFVNTEGKIGGIFANISQTSSAENVKDFKNDENPKTQMIDAKNNIGAELKSNLTNMRYLVTNQKDTLTSERSSSLNLGDYVSRSFPVPVISQQIHEKVQKESTCEQMNSMTPQKELEIPKDNFEETQKEINTNIKDKDSIIETSDNVNNHNGIMSESGLDFSEVVNNLPDWKSFVFWLKGNVK</sequence>
<feature type="region of interest" description="Disordered" evidence="2">
    <location>
        <begin position="1"/>
        <end position="41"/>
    </location>
</feature>
<proteinExistence type="predicted"/>
<keyword evidence="1" id="KW-0175">Coiled coil</keyword>
<dbReference type="OrthoDB" id="2356510at2759"/>
<feature type="coiled-coil region" evidence="1">
    <location>
        <begin position="671"/>
        <end position="736"/>
    </location>
</feature>
<feature type="compositionally biased region" description="Polar residues" evidence="2">
    <location>
        <begin position="1"/>
        <end position="10"/>
    </location>
</feature>
<feature type="region of interest" description="Disordered" evidence="2">
    <location>
        <begin position="815"/>
        <end position="861"/>
    </location>
</feature>
<feature type="compositionally biased region" description="Basic and acidic residues" evidence="2">
    <location>
        <begin position="419"/>
        <end position="448"/>
    </location>
</feature>
<dbReference type="Proteomes" id="UP000265703">
    <property type="component" value="Unassembled WGS sequence"/>
</dbReference>
<protein>
    <submittedName>
        <fullName evidence="3">Uncharacterized protein</fullName>
    </submittedName>
</protein>
<organism evidence="3 4">
    <name type="scientific">Glomus cerebriforme</name>
    <dbReference type="NCBI Taxonomy" id="658196"/>
    <lineage>
        <taxon>Eukaryota</taxon>
        <taxon>Fungi</taxon>
        <taxon>Fungi incertae sedis</taxon>
        <taxon>Mucoromycota</taxon>
        <taxon>Glomeromycotina</taxon>
        <taxon>Glomeromycetes</taxon>
        <taxon>Glomerales</taxon>
        <taxon>Glomeraceae</taxon>
        <taxon>Glomus</taxon>
    </lineage>
</organism>
<feature type="compositionally biased region" description="Polar residues" evidence="2">
    <location>
        <begin position="473"/>
        <end position="493"/>
    </location>
</feature>
<evidence type="ECO:0000313" key="3">
    <source>
        <dbReference type="EMBL" id="RIA85112.1"/>
    </source>
</evidence>
<accession>A0A397SHQ3</accession>
<evidence type="ECO:0000256" key="1">
    <source>
        <dbReference type="SAM" id="Coils"/>
    </source>
</evidence>
<feature type="coiled-coil region" evidence="1">
    <location>
        <begin position="90"/>
        <end position="117"/>
    </location>
</feature>
<name>A0A397SHQ3_9GLOM</name>
<comment type="caution">
    <text evidence="3">The sequence shown here is derived from an EMBL/GenBank/DDBJ whole genome shotgun (WGS) entry which is preliminary data.</text>
</comment>
<feature type="compositionally biased region" description="Acidic residues" evidence="2">
    <location>
        <begin position="815"/>
        <end position="824"/>
    </location>
</feature>
<gene>
    <name evidence="3" type="ORF">C1645_831288</name>
</gene>
<feature type="region of interest" description="Disordered" evidence="2">
    <location>
        <begin position="191"/>
        <end position="226"/>
    </location>
</feature>
<feature type="region of interest" description="Disordered" evidence="2">
    <location>
        <begin position="774"/>
        <end position="797"/>
    </location>
</feature>
<feature type="compositionally biased region" description="Polar residues" evidence="2">
    <location>
        <begin position="849"/>
        <end position="861"/>
    </location>
</feature>
<evidence type="ECO:0000313" key="4">
    <source>
        <dbReference type="Proteomes" id="UP000265703"/>
    </source>
</evidence>
<feature type="compositionally biased region" description="Acidic residues" evidence="2">
    <location>
        <begin position="976"/>
        <end position="985"/>
    </location>
</feature>
<feature type="compositionally biased region" description="Basic and acidic residues" evidence="2">
    <location>
        <begin position="837"/>
        <end position="848"/>
    </location>
</feature>
<dbReference type="EMBL" id="QKYT01000447">
    <property type="protein sequence ID" value="RIA85112.1"/>
    <property type="molecule type" value="Genomic_DNA"/>
</dbReference>
<feature type="compositionally biased region" description="Polar residues" evidence="2">
    <location>
        <begin position="215"/>
        <end position="225"/>
    </location>
</feature>
<dbReference type="AlphaFoldDB" id="A0A397SHQ3"/>
<feature type="compositionally biased region" description="Polar residues" evidence="2">
    <location>
        <begin position="785"/>
        <end position="794"/>
    </location>
</feature>
<feature type="compositionally biased region" description="Polar residues" evidence="2">
    <location>
        <begin position="506"/>
        <end position="522"/>
    </location>
</feature>
<feature type="compositionally biased region" description="Basic and acidic residues" evidence="2">
    <location>
        <begin position="529"/>
        <end position="541"/>
    </location>
</feature>
<reference evidence="3 4" key="1">
    <citation type="submission" date="2018-06" db="EMBL/GenBank/DDBJ databases">
        <title>Comparative genomics reveals the genomic features of Rhizophagus irregularis, R. cerebriforme, R. diaphanum and Gigaspora rosea, and their symbiotic lifestyle signature.</title>
        <authorList>
            <person name="Morin E."/>
            <person name="San Clemente H."/>
            <person name="Chen E.C.H."/>
            <person name="De La Providencia I."/>
            <person name="Hainaut M."/>
            <person name="Kuo A."/>
            <person name="Kohler A."/>
            <person name="Murat C."/>
            <person name="Tang N."/>
            <person name="Roy S."/>
            <person name="Loubradou J."/>
            <person name="Henrissat B."/>
            <person name="Grigoriev I.V."/>
            <person name="Corradi N."/>
            <person name="Roux C."/>
            <person name="Martin F.M."/>
        </authorList>
    </citation>
    <scope>NUCLEOTIDE SEQUENCE [LARGE SCALE GENOMIC DNA]</scope>
    <source>
        <strain evidence="3 4">DAOM 227022</strain>
    </source>
</reference>
<feature type="region of interest" description="Disordered" evidence="2">
    <location>
        <begin position="965"/>
        <end position="985"/>
    </location>
</feature>
<evidence type="ECO:0000256" key="2">
    <source>
        <dbReference type="SAM" id="MobiDB-lite"/>
    </source>
</evidence>
<keyword evidence="4" id="KW-1185">Reference proteome</keyword>